<keyword evidence="3" id="KW-1185">Reference proteome</keyword>
<dbReference type="EMBL" id="KE747824">
    <property type="protein sequence ID" value="RMZ70559.1"/>
    <property type="molecule type" value="Genomic_DNA"/>
</dbReference>
<proteinExistence type="predicted"/>
<protein>
    <submittedName>
        <fullName evidence="2">Uncharacterized protein</fullName>
    </submittedName>
</protein>
<feature type="region of interest" description="Disordered" evidence="1">
    <location>
        <begin position="50"/>
        <end position="76"/>
    </location>
</feature>
<dbReference type="Proteomes" id="UP000265663">
    <property type="component" value="Unassembled WGS sequence"/>
</dbReference>
<dbReference type="AlphaFoldDB" id="A0A3M7M845"/>
<dbReference type="OrthoDB" id="3731753at2759"/>
<sequence>MNFLQVDRDSRDDKYDKNFGHHRSRSGGYVDHLEEQTKWDRRDRELQMKRYHDSQYGRSSSSRYFDQPTSPDRLGVPVFETNRKIRSRSHTGARERELNQIYNVREVRPGPAVVDDEYQTSDFIPSSQLPIRQKMNPQHQKKPSIKVEIHQDHRPTPTIGPASTPKRSPGASPISPTTQPQLRYQFEALQNKLGQISKSCAPYMDVEAAKPQDLTFEKISEQANAFSFDLEVWAHITDLEGLAAYDLRKRHVVDAVSKGLNRLIDSATELNNACAQARPKDLKFEALPKVDDDTLFDDDDFNSDEAHDMDTPSFVIHSCLQSIELQIRNLKVLSRALQEATPDAREEVAAVSKLVAETVKYFGSQEALHRYSINEIYSGRKALDEARHAELS</sequence>
<feature type="region of interest" description="Disordered" evidence="1">
    <location>
        <begin position="148"/>
        <end position="178"/>
    </location>
</feature>
<evidence type="ECO:0000256" key="1">
    <source>
        <dbReference type="SAM" id="MobiDB-lite"/>
    </source>
</evidence>
<feature type="compositionally biased region" description="Polar residues" evidence="1">
    <location>
        <begin position="56"/>
        <end position="70"/>
    </location>
</feature>
<feature type="region of interest" description="Disordered" evidence="1">
    <location>
        <begin position="1"/>
        <end position="29"/>
    </location>
</feature>
<name>A0A3M7M845_9PLEO</name>
<feature type="compositionally biased region" description="Basic and acidic residues" evidence="1">
    <location>
        <begin position="1"/>
        <end position="19"/>
    </location>
</feature>
<accession>A0A3M7M845</accession>
<evidence type="ECO:0000313" key="2">
    <source>
        <dbReference type="EMBL" id="RMZ70559.1"/>
    </source>
</evidence>
<gene>
    <name evidence="2" type="ORF">GMOD_00000666</name>
</gene>
<reference evidence="2 3" key="1">
    <citation type="journal article" date="2014" name="PLoS ONE">
        <title>De novo Genome Assembly of the Fungal Plant Pathogen Pyrenophora semeniperda.</title>
        <authorList>
            <person name="Soliai M.M."/>
            <person name="Meyer S.E."/>
            <person name="Udall J.A."/>
            <person name="Elzinga D.E."/>
            <person name="Hermansen R.A."/>
            <person name="Bodily P.M."/>
            <person name="Hart A.A."/>
            <person name="Coleman C.E."/>
        </authorList>
    </citation>
    <scope>NUCLEOTIDE SEQUENCE [LARGE SCALE GENOMIC DNA]</scope>
    <source>
        <strain evidence="2 3">CCB06</strain>
        <tissue evidence="2">Mycelium</tissue>
    </source>
</reference>
<evidence type="ECO:0000313" key="3">
    <source>
        <dbReference type="Proteomes" id="UP000265663"/>
    </source>
</evidence>
<organism evidence="2 3">
    <name type="scientific">Pyrenophora seminiperda CCB06</name>
    <dbReference type="NCBI Taxonomy" id="1302712"/>
    <lineage>
        <taxon>Eukaryota</taxon>
        <taxon>Fungi</taxon>
        <taxon>Dikarya</taxon>
        <taxon>Ascomycota</taxon>
        <taxon>Pezizomycotina</taxon>
        <taxon>Dothideomycetes</taxon>
        <taxon>Pleosporomycetidae</taxon>
        <taxon>Pleosporales</taxon>
        <taxon>Pleosporineae</taxon>
        <taxon>Pleosporaceae</taxon>
        <taxon>Pyrenophora</taxon>
    </lineage>
</organism>